<name>A0A6A6NQB5_9PEZI</name>
<protein>
    <submittedName>
        <fullName evidence="2">Uncharacterized protein</fullName>
    </submittedName>
</protein>
<evidence type="ECO:0000256" key="1">
    <source>
        <dbReference type="SAM" id="MobiDB-lite"/>
    </source>
</evidence>
<feature type="compositionally biased region" description="Basic and acidic residues" evidence="1">
    <location>
        <begin position="1"/>
        <end position="10"/>
    </location>
</feature>
<feature type="region of interest" description="Disordered" evidence="1">
    <location>
        <begin position="1"/>
        <end position="52"/>
    </location>
</feature>
<gene>
    <name evidence="2" type="ORF">BDY21DRAFT_115152</name>
</gene>
<sequence>MALQHYREPRQGSPFVRSGPAPTCTSNPSHSSRPSDQPRSPGAPSPRSLKTAVDRLFCRAGRRRKPELKIHIPAAMDGSILHASPPPRPKTCDQRAIWAEAWE</sequence>
<organism evidence="2 3">
    <name type="scientific">Lineolata rhizophorae</name>
    <dbReference type="NCBI Taxonomy" id="578093"/>
    <lineage>
        <taxon>Eukaryota</taxon>
        <taxon>Fungi</taxon>
        <taxon>Dikarya</taxon>
        <taxon>Ascomycota</taxon>
        <taxon>Pezizomycotina</taxon>
        <taxon>Dothideomycetes</taxon>
        <taxon>Dothideomycetes incertae sedis</taxon>
        <taxon>Lineolatales</taxon>
        <taxon>Lineolataceae</taxon>
        <taxon>Lineolata</taxon>
    </lineage>
</organism>
<accession>A0A6A6NQB5</accession>
<reference evidence="2" key="1">
    <citation type="journal article" date="2020" name="Stud. Mycol.">
        <title>101 Dothideomycetes genomes: a test case for predicting lifestyles and emergence of pathogens.</title>
        <authorList>
            <person name="Haridas S."/>
            <person name="Albert R."/>
            <person name="Binder M."/>
            <person name="Bloem J."/>
            <person name="Labutti K."/>
            <person name="Salamov A."/>
            <person name="Andreopoulos B."/>
            <person name="Baker S."/>
            <person name="Barry K."/>
            <person name="Bills G."/>
            <person name="Bluhm B."/>
            <person name="Cannon C."/>
            <person name="Castanera R."/>
            <person name="Culley D."/>
            <person name="Daum C."/>
            <person name="Ezra D."/>
            <person name="Gonzalez J."/>
            <person name="Henrissat B."/>
            <person name="Kuo A."/>
            <person name="Liang C."/>
            <person name="Lipzen A."/>
            <person name="Lutzoni F."/>
            <person name="Magnuson J."/>
            <person name="Mondo S."/>
            <person name="Nolan M."/>
            <person name="Ohm R."/>
            <person name="Pangilinan J."/>
            <person name="Park H.-J."/>
            <person name="Ramirez L."/>
            <person name="Alfaro M."/>
            <person name="Sun H."/>
            <person name="Tritt A."/>
            <person name="Yoshinaga Y."/>
            <person name="Zwiers L.-H."/>
            <person name="Turgeon B."/>
            <person name="Goodwin S."/>
            <person name="Spatafora J."/>
            <person name="Crous P."/>
            <person name="Grigoriev I."/>
        </authorList>
    </citation>
    <scope>NUCLEOTIDE SEQUENCE</scope>
    <source>
        <strain evidence="2">ATCC 16933</strain>
    </source>
</reference>
<evidence type="ECO:0000313" key="3">
    <source>
        <dbReference type="Proteomes" id="UP000799766"/>
    </source>
</evidence>
<dbReference type="EMBL" id="MU001694">
    <property type="protein sequence ID" value="KAF2453931.1"/>
    <property type="molecule type" value="Genomic_DNA"/>
</dbReference>
<keyword evidence="3" id="KW-1185">Reference proteome</keyword>
<evidence type="ECO:0000313" key="2">
    <source>
        <dbReference type="EMBL" id="KAF2453931.1"/>
    </source>
</evidence>
<dbReference type="Proteomes" id="UP000799766">
    <property type="component" value="Unassembled WGS sequence"/>
</dbReference>
<proteinExistence type="predicted"/>
<dbReference type="AlphaFoldDB" id="A0A6A6NQB5"/>
<feature type="compositionally biased region" description="Polar residues" evidence="1">
    <location>
        <begin position="23"/>
        <end position="38"/>
    </location>
</feature>